<protein>
    <submittedName>
        <fullName evidence="3">Uncharacterized protein</fullName>
    </submittedName>
</protein>
<reference evidence="3" key="1">
    <citation type="submission" date="2022-07" db="EMBL/GenBank/DDBJ databases">
        <authorList>
            <person name="Macas J."/>
            <person name="Novak P."/>
            <person name="Neumann P."/>
        </authorList>
    </citation>
    <scope>NUCLEOTIDE SEQUENCE</scope>
</reference>
<dbReference type="Proteomes" id="UP001152484">
    <property type="component" value="Unassembled WGS sequence"/>
</dbReference>
<gene>
    <name evidence="3" type="ORF">CEURO_LOCUS7824</name>
</gene>
<comment type="caution">
    <text evidence="3">The sequence shown here is derived from an EMBL/GenBank/DDBJ whole genome shotgun (WGS) entry which is preliminary data.</text>
</comment>
<keyword evidence="1" id="KW-0175">Coiled coil</keyword>
<proteinExistence type="predicted"/>
<accession>A0A9P0YZL8</accession>
<keyword evidence="4" id="KW-1185">Reference proteome</keyword>
<evidence type="ECO:0000313" key="3">
    <source>
        <dbReference type="EMBL" id="CAH9081236.1"/>
    </source>
</evidence>
<feature type="non-terminal residue" evidence="3">
    <location>
        <position position="245"/>
    </location>
</feature>
<feature type="region of interest" description="Disordered" evidence="2">
    <location>
        <begin position="192"/>
        <end position="226"/>
    </location>
</feature>
<evidence type="ECO:0000256" key="2">
    <source>
        <dbReference type="SAM" id="MobiDB-lite"/>
    </source>
</evidence>
<name>A0A9P0YZL8_CUSEU</name>
<organism evidence="3 4">
    <name type="scientific">Cuscuta europaea</name>
    <name type="common">European dodder</name>
    <dbReference type="NCBI Taxonomy" id="41803"/>
    <lineage>
        <taxon>Eukaryota</taxon>
        <taxon>Viridiplantae</taxon>
        <taxon>Streptophyta</taxon>
        <taxon>Embryophyta</taxon>
        <taxon>Tracheophyta</taxon>
        <taxon>Spermatophyta</taxon>
        <taxon>Magnoliopsida</taxon>
        <taxon>eudicotyledons</taxon>
        <taxon>Gunneridae</taxon>
        <taxon>Pentapetalae</taxon>
        <taxon>asterids</taxon>
        <taxon>lamiids</taxon>
        <taxon>Solanales</taxon>
        <taxon>Convolvulaceae</taxon>
        <taxon>Cuscuteae</taxon>
        <taxon>Cuscuta</taxon>
        <taxon>Cuscuta subgen. Cuscuta</taxon>
    </lineage>
</organism>
<evidence type="ECO:0000256" key="1">
    <source>
        <dbReference type="SAM" id="Coils"/>
    </source>
</evidence>
<dbReference type="EMBL" id="CAMAPE010000014">
    <property type="protein sequence ID" value="CAH9081236.1"/>
    <property type="molecule type" value="Genomic_DNA"/>
</dbReference>
<evidence type="ECO:0000313" key="4">
    <source>
        <dbReference type="Proteomes" id="UP001152484"/>
    </source>
</evidence>
<dbReference type="AlphaFoldDB" id="A0A9P0YZL8"/>
<feature type="coiled-coil region" evidence="1">
    <location>
        <begin position="25"/>
        <end position="62"/>
    </location>
</feature>
<sequence>MDLVVQGAFMLMESNKRQRREIARLREIEQKTASAEEAMACLDQLRADVANLQRRSDEADAAYHQVAAAMDDALAKLAEEREAREAGCHRADEAEKAKAAAAEKVVDAAIKKFLEEGWKADEHLPWCYEVVDAKLEDWGENSPADQEYFEREMSIYYDMGQQRMQRLIYRKLRRALKKLKVTRKWARKNLKLSKNMKDPEAEAKLPPSERQAPVESSGINESDWSDNDALADTAVSAVGEASVDA</sequence>